<reference evidence="2" key="1">
    <citation type="journal article" date="2012" name="Science">
        <title>The Paleozoic origin of enzymatic lignin decomposition reconstructed from 31 fungal genomes.</title>
        <authorList>
            <person name="Floudas D."/>
            <person name="Binder M."/>
            <person name="Riley R."/>
            <person name="Barry K."/>
            <person name="Blanchette R.A."/>
            <person name="Henrissat B."/>
            <person name="Martinez A.T."/>
            <person name="Otillar R."/>
            <person name="Spatafora J.W."/>
            <person name="Yadav J.S."/>
            <person name="Aerts A."/>
            <person name="Benoit I."/>
            <person name="Boyd A."/>
            <person name="Carlson A."/>
            <person name="Copeland A."/>
            <person name="Coutinho P.M."/>
            <person name="de Vries R.P."/>
            <person name="Ferreira P."/>
            <person name="Findley K."/>
            <person name="Foster B."/>
            <person name="Gaskell J."/>
            <person name="Glotzer D."/>
            <person name="Gorecki P."/>
            <person name="Heitman J."/>
            <person name="Hesse C."/>
            <person name="Hori C."/>
            <person name="Igarashi K."/>
            <person name="Jurgens J.A."/>
            <person name="Kallen N."/>
            <person name="Kersten P."/>
            <person name="Kohler A."/>
            <person name="Kuees U."/>
            <person name="Kumar T.K.A."/>
            <person name="Kuo A."/>
            <person name="LaButti K."/>
            <person name="Larrondo L.F."/>
            <person name="Lindquist E."/>
            <person name="Ling A."/>
            <person name="Lombard V."/>
            <person name="Lucas S."/>
            <person name="Lundell T."/>
            <person name="Martin R."/>
            <person name="McLaughlin D.J."/>
            <person name="Morgenstern I."/>
            <person name="Morin E."/>
            <person name="Murat C."/>
            <person name="Nagy L.G."/>
            <person name="Nolan M."/>
            <person name="Ohm R.A."/>
            <person name="Patyshakuliyeva A."/>
            <person name="Rokas A."/>
            <person name="Ruiz-Duenas F.J."/>
            <person name="Sabat G."/>
            <person name="Salamov A."/>
            <person name="Samejima M."/>
            <person name="Schmutz J."/>
            <person name="Slot J.C."/>
            <person name="St John F."/>
            <person name="Stenlid J."/>
            <person name="Sun H."/>
            <person name="Sun S."/>
            <person name="Syed K."/>
            <person name="Tsang A."/>
            <person name="Wiebenga A."/>
            <person name="Young D."/>
            <person name="Pisabarro A."/>
            <person name="Eastwood D.C."/>
            <person name="Martin F."/>
            <person name="Cullen D."/>
            <person name="Grigoriev I.V."/>
            <person name="Hibbett D.S."/>
        </authorList>
    </citation>
    <scope>NUCLEOTIDE SEQUENCE [LARGE SCALE GENOMIC DNA]</scope>
    <source>
        <strain evidence="2">RWD-64-598 SS2</strain>
    </source>
</reference>
<dbReference type="AlphaFoldDB" id="A0A5M3MWJ4"/>
<dbReference type="EMBL" id="JH711576">
    <property type="protein sequence ID" value="EIW83486.1"/>
    <property type="molecule type" value="Genomic_DNA"/>
</dbReference>
<gene>
    <name evidence="1" type="ORF">CONPUDRAFT_19142</name>
</gene>
<sequence>TPTWLAHSDELRGKHHSSVILTVKTREEADWLTKSKEVVFLFGSLARFAKFHDTKPLCQCTNCWAYDHYASRCKAEARCHTCAGPHHENDHTCAKCPATAEAQKTCTHTAYKCASCGGEHAADSARCATRL</sequence>
<feature type="non-terminal residue" evidence="1">
    <location>
        <position position="1"/>
    </location>
</feature>
<dbReference type="KEGG" id="cput:CONPUDRAFT_19142"/>
<dbReference type="OrthoDB" id="2795309at2759"/>
<organism evidence="1 2">
    <name type="scientific">Coniophora puteana (strain RWD-64-598)</name>
    <name type="common">Brown rot fungus</name>
    <dbReference type="NCBI Taxonomy" id="741705"/>
    <lineage>
        <taxon>Eukaryota</taxon>
        <taxon>Fungi</taxon>
        <taxon>Dikarya</taxon>
        <taxon>Basidiomycota</taxon>
        <taxon>Agaricomycotina</taxon>
        <taxon>Agaricomycetes</taxon>
        <taxon>Agaricomycetidae</taxon>
        <taxon>Boletales</taxon>
        <taxon>Coniophorineae</taxon>
        <taxon>Coniophoraceae</taxon>
        <taxon>Coniophora</taxon>
    </lineage>
</organism>
<evidence type="ECO:0000313" key="1">
    <source>
        <dbReference type="EMBL" id="EIW83486.1"/>
    </source>
</evidence>
<name>A0A5M3MWJ4_CONPW</name>
<dbReference type="Proteomes" id="UP000053558">
    <property type="component" value="Unassembled WGS sequence"/>
</dbReference>
<protein>
    <recommendedName>
        <fullName evidence="3">CCHC-type domain-containing protein</fullName>
    </recommendedName>
</protein>
<proteinExistence type="predicted"/>
<evidence type="ECO:0008006" key="3">
    <source>
        <dbReference type="Google" id="ProtNLM"/>
    </source>
</evidence>
<feature type="non-terminal residue" evidence="1">
    <location>
        <position position="131"/>
    </location>
</feature>
<comment type="caution">
    <text evidence="1">The sequence shown here is derived from an EMBL/GenBank/DDBJ whole genome shotgun (WGS) entry which is preliminary data.</text>
</comment>
<dbReference type="OMA" id="HENDHTC"/>
<dbReference type="GeneID" id="19206503"/>
<accession>A0A5M3MWJ4</accession>
<evidence type="ECO:0000313" key="2">
    <source>
        <dbReference type="Proteomes" id="UP000053558"/>
    </source>
</evidence>
<dbReference type="RefSeq" id="XP_007766268.1">
    <property type="nucleotide sequence ID" value="XM_007768078.1"/>
</dbReference>
<keyword evidence="2" id="KW-1185">Reference proteome</keyword>